<organism evidence="1 2">
    <name type="scientific">Tetrapisispora phaffii (strain ATCC 24235 / CBS 4417 / NBRC 1672 / NRRL Y-8282 / UCD 70-5)</name>
    <name type="common">Yeast</name>
    <name type="synonym">Fabospora phaffii</name>
    <dbReference type="NCBI Taxonomy" id="1071381"/>
    <lineage>
        <taxon>Eukaryota</taxon>
        <taxon>Fungi</taxon>
        <taxon>Dikarya</taxon>
        <taxon>Ascomycota</taxon>
        <taxon>Saccharomycotina</taxon>
        <taxon>Saccharomycetes</taxon>
        <taxon>Saccharomycetales</taxon>
        <taxon>Saccharomycetaceae</taxon>
        <taxon>Tetrapisispora</taxon>
    </lineage>
</organism>
<protein>
    <submittedName>
        <fullName evidence="1">Uncharacterized protein</fullName>
    </submittedName>
</protein>
<dbReference type="GO" id="GO:0000921">
    <property type="term" value="P:septin ring assembly"/>
    <property type="evidence" value="ECO:0007669"/>
    <property type="project" value="EnsemblFungi"/>
</dbReference>
<dbReference type="Proteomes" id="UP000005666">
    <property type="component" value="Chromosome 7"/>
</dbReference>
<dbReference type="GeneID" id="11535904"/>
<dbReference type="RefSeq" id="XP_003686583.1">
    <property type="nucleotide sequence ID" value="XM_003686535.1"/>
</dbReference>
<accession>G8BW71</accession>
<dbReference type="GO" id="GO:0000776">
    <property type="term" value="C:kinetochore"/>
    <property type="evidence" value="ECO:0007669"/>
    <property type="project" value="EnsemblFungi"/>
</dbReference>
<reference evidence="1 2" key="1">
    <citation type="journal article" date="2011" name="Proc. Natl. Acad. Sci. U.S.A.">
        <title>Evolutionary erosion of yeast sex chromosomes by mating-type switching accidents.</title>
        <authorList>
            <person name="Gordon J.L."/>
            <person name="Armisen D."/>
            <person name="Proux-Wera E."/>
            <person name="Oheigeartaigh S.S."/>
            <person name="Byrne K.P."/>
            <person name="Wolfe K.H."/>
        </authorList>
    </citation>
    <scope>NUCLEOTIDE SEQUENCE [LARGE SCALE GENOMIC DNA]</scope>
    <source>
        <strain evidence="2">ATCC 24235 / CBS 4417 / NBRC 1672 / NRRL Y-8282 / UCD 70-5</strain>
    </source>
</reference>
<dbReference type="HOGENOM" id="CLU_046445_0_0_1"/>
<evidence type="ECO:0000313" key="1">
    <source>
        <dbReference type="EMBL" id="CCE64149.1"/>
    </source>
</evidence>
<keyword evidence="2" id="KW-1185">Reference proteome</keyword>
<dbReference type="GO" id="GO:0031518">
    <property type="term" value="C:CBF3 complex"/>
    <property type="evidence" value="ECO:0007669"/>
    <property type="project" value="EnsemblFungi"/>
</dbReference>
<dbReference type="KEGG" id="tpf:TPHA_0G03080"/>
<dbReference type="GO" id="GO:0051382">
    <property type="term" value="P:kinetochore assembly"/>
    <property type="evidence" value="ECO:0007669"/>
    <property type="project" value="EnsemblFungi"/>
</dbReference>
<dbReference type="eggNOG" id="ENOG502QRJV">
    <property type="taxonomic scope" value="Eukaryota"/>
</dbReference>
<dbReference type="OMA" id="WYTFKEY"/>
<dbReference type="OrthoDB" id="4032425at2759"/>
<evidence type="ECO:0000313" key="2">
    <source>
        <dbReference type="Proteomes" id="UP000005666"/>
    </source>
</evidence>
<sequence>MDVCKFLDLPIDIRKNIYLQLNGMLGNSNFDSNKFSINIQETRTENTIPVSKKAKSNRKTRIQTYYKIFEPIFAMLNHSNLFEKWLYHAIWLRYDSIMLDCMRINHFYGGQVLGSLDWIQLDGKLRLAYFDEHYVLQVWYTFKEYNKWIVRGSSAIETESKIDYLRLNIDHLNSMGSVFEKTLDDFGKHDMYLKINEIHFNSDEDENAESDFLPNYNEDSVTDTEAENTDALDISFKNKLNDKNIIAIIQRMENMKNLSKLTITTDRLYQTLVNLQGVRDNPGRIISYMVRKRITEIQINRVKQLSFKSRIGDFGKWENLNRLELNNIQYLDMNLIYFPDSCKELVLKNIRILKWWNAEESLVPILFTESAHEQKKIWIKKQNRKKQVKEYRLNEHYLKPEIIENCKDIVKSMIGRSSTNKLNYISLVSINKTVNNFIIVPSNLYDNNRIQLFNINRYIEEVYII</sequence>
<name>G8BW71_TETPH</name>
<dbReference type="STRING" id="1071381.G8BW71"/>
<dbReference type="CDD" id="cd19611">
    <property type="entry name" value="Ctf13_LRR_LRR-insertion"/>
    <property type="match status" value="1"/>
</dbReference>
<dbReference type="EMBL" id="HE612862">
    <property type="protein sequence ID" value="CCE64149.1"/>
    <property type="molecule type" value="Genomic_DNA"/>
</dbReference>
<dbReference type="AlphaFoldDB" id="G8BW71"/>
<gene>
    <name evidence="1" type="primary">TPHA0G03080</name>
    <name evidence="1" type="ordered locus">TPHA_0G03080</name>
</gene>
<dbReference type="GO" id="GO:0008301">
    <property type="term" value="F:DNA binding, bending"/>
    <property type="evidence" value="ECO:0007669"/>
    <property type="project" value="EnsemblFungi"/>
</dbReference>
<proteinExistence type="predicted"/>